<sequence length="142" mass="16246">MPVFDFSSIPENEKKQDPVCTYTMFRSNEAVASPEKPILILDNSSEQWKHHAIGVFGNQNKRTNFEFREEGSSAYADILQIDARFVSLVRWLGENHINVRLSGENREEGYAVYKIRETAFGGGTKLSAEDGFLQFMMERLFA</sequence>
<accession>K1TV54</accession>
<dbReference type="GO" id="GO:0008233">
    <property type="term" value="F:peptidase activity"/>
    <property type="evidence" value="ECO:0007669"/>
    <property type="project" value="UniProtKB-KW"/>
</dbReference>
<keyword evidence="1" id="KW-0378">Hydrolase</keyword>
<comment type="caution">
    <text evidence="1">The sequence shown here is derived from an EMBL/GenBank/DDBJ whole genome shotgun (WGS) entry which is preliminary data.</text>
</comment>
<dbReference type="AlphaFoldDB" id="K1TV54"/>
<keyword evidence="1" id="KW-0645">Protease</keyword>
<reference evidence="1" key="1">
    <citation type="journal article" date="2013" name="Environ. Microbiol.">
        <title>Microbiota from the distal guts of lean and obese adolescents exhibit partial functional redundancy besides clear differences in community structure.</title>
        <authorList>
            <person name="Ferrer M."/>
            <person name="Ruiz A."/>
            <person name="Lanza F."/>
            <person name="Haange S.B."/>
            <person name="Oberbach A."/>
            <person name="Till H."/>
            <person name="Bargiela R."/>
            <person name="Campoy C."/>
            <person name="Segura M.T."/>
            <person name="Richter M."/>
            <person name="von Bergen M."/>
            <person name="Seifert J."/>
            <person name="Suarez A."/>
        </authorList>
    </citation>
    <scope>NUCLEOTIDE SEQUENCE</scope>
</reference>
<evidence type="ECO:0000313" key="1">
    <source>
        <dbReference type="EMBL" id="EKC76927.1"/>
    </source>
</evidence>
<organism evidence="1">
    <name type="scientific">human gut metagenome</name>
    <dbReference type="NCBI Taxonomy" id="408170"/>
    <lineage>
        <taxon>unclassified sequences</taxon>
        <taxon>metagenomes</taxon>
        <taxon>organismal metagenomes</taxon>
    </lineage>
</organism>
<dbReference type="EMBL" id="AJWY01002926">
    <property type="protein sequence ID" value="EKC76927.1"/>
    <property type="molecule type" value="Genomic_DNA"/>
</dbReference>
<proteinExistence type="predicted"/>
<feature type="non-terminal residue" evidence="1">
    <location>
        <position position="142"/>
    </location>
</feature>
<protein>
    <submittedName>
        <fullName evidence="1">ATP-dependent Lon protease, bacterial type</fullName>
    </submittedName>
</protein>
<dbReference type="GO" id="GO:0006508">
    <property type="term" value="P:proteolysis"/>
    <property type="evidence" value="ECO:0007669"/>
    <property type="project" value="UniProtKB-KW"/>
</dbReference>
<name>K1TV54_9ZZZZ</name>
<gene>
    <name evidence="1" type="ORF">LEA_04442</name>
</gene>